<name>A0A6I2TYP5_9BACT</name>
<evidence type="ECO:0000313" key="4">
    <source>
        <dbReference type="Proteomes" id="UP000450161"/>
    </source>
</evidence>
<reference evidence="3 4" key="1">
    <citation type="submission" date="2019-08" db="EMBL/GenBank/DDBJ databases">
        <title>In-depth cultivation of the pig gut microbiome towards novel bacterial diversity and tailored functional studies.</title>
        <authorList>
            <person name="Wylensek D."/>
            <person name="Hitch T.C.A."/>
            <person name="Clavel T."/>
        </authorList>
    </citation>
    <scope>NUCLEOTIDE SEQUENCE [LARGE SCALE GENOMIC DNA]</scope>
    <source>
        <strain evidence="3 4">LKV-178-WT-2C</strain>
    </source>
</reference>
<accession>A0A6I2TYP5</accession>
<organism evidence="3 4">
    <name type="scientific">Segatella copri</name>
    <dbReference type="NCBI Taxonomy" id="165179"/>
    <lineage>
        <taxon>Bacteria</taxon>
        <taxon>Pseudomonadati</taxon>
        <taxon>Bacteroidota</taxon>
        <taxon>Bacteroidia</taxon>
        <taxon>Bacteroidales</taxon>
        <taxon>Prevotellaceae</taxon>
        <taxon>Segatella</taxon>
    </lineage>
</organism>
<dbReference type="AlphaFoldDB" id="A0A6I2TYP5"/>
<evidence type="ECO:0000256" key="1">
    <source>
        <dbReference type="ARBA" id="ARBA00022729"/>
    </source>
</evidence>
<evidence type="ECO:0000313" key="3">
    <source>
        <dbReference type="EMBL" id="MST78495.1"/>
    </source>
</evidence>
<proteinExistence type="predicted"/>
<evidence type="ECO:0000259" key="2">
    <source>
        <dbReference type="Pfam" id="PF13205"/>
    </source>
</evidence>
<dbReference type="Pfam" id="PF13205">
    <property type="entry name" value="Big_5"/>
    <property type="match status" value="1"/>
</dbReference>
<feature type="domain" description="SbsA Ig-like" evidence="2">
    <location>
        <begin position="128"/>
        <end position="241"/>
    </location>
</feature>
<gene>
    <name evidence="3" type="ORF">FYJ72_12730</name>
</gene>
<dbReference type="EMBL" id="VUNF01000031">
    <property type="protein sequence ID" value="MST78495.1"/>
    <property type="molecule type" value="Genomic_DNA"/>
</dbReference>
<protein>
    <recommendedName>
        <fullName evidence="2">SbsA Ig-like domain-containing protein</fullName>
    </recommendedName>
</protein>
<dbReference type="InterPro" id="IPR032812">
    <property type="entry name" value="SbsA_Ig"/>
</dbReference>
<sequence>MRRLVYLLVLFVMFITSAKAEIFYSTLKIGEQTTLNAYASPSSNHYISKYEWWFPSVCVTAAGGGSRFDSYCTILATGATKYVAGGQVEVKCHVYQREYGHSIDTPLTTVTFVITVNENGGGEIEGGTDIKLVSSSPKDGDTDVDVNVKPVLQFNQAVSYVSNKPISQWIRLETDYGSKIYVDSHFATNIKADGTSETQVTITPQKTLQTGTHYTLIIPAGSLKLRNGSQNSNEHRIGFTTKDVNTSIAYPVLKESKKGQVYDMSGRRLNAPKKGINIINGKKYICRQ</sequence>
<dbReference type="Proteomes" id="UP000450161">
    <property type="component" value="Unassembled WGS sequence"/>
</dbReference>
<keyword evidence="1" id="KW-0732">Signal</keyword>
<comment type="caution">
    <text evidence="3">The sequence shown here is derived from an EMBL/GenBank/DDBJ whole genome shotgun (WGS) entry which is preliminary data.</text>
</comment>